<dbReference type="PANTHER" id="PTHR31236:SF32">
    <property type="entry name" value="BURP DOMAIN PROTEIN USPL1-LIKE"/>
    <property type="match status" value="1"/>
</dbReference>
<feature type="domain" description="BURP" evidence="1">
    <location>
        <begin position="1"/>
        <end position="95"/>
    </location>
</feature>
<dbReference type="Pfam" id="PF03181">
    <property type="entry name" value="BURP"/>
    <property type="match status" value="1"/>
</dbReference>
<gene>
    <name evidence="2" type="ORF">JCGZ_20072</name>
</gene>
<proteinExistence type="predicted"/>
<reference evidence="2 3" key="1">
    <citation type="journal article" date="2014" name="PLoS ONE">
        <title>Global Analysis of Gene Expression Profiles in Physic Nut (Jatropha curcas L.) Seedlings Exposed to Salt Stress.</title>
        <authorList>
            <person name="Zhang L."/>
            <person name="Zhang C."/>
            <person name="Wu P."/>
            <person name="Chen Y."/>
            <person name="Li M."/>
            <person name="Jiang H."/>
            <person name="Wu G."/>
        </authorList>
    </citation>
    <scope>NUCLEOTIDE SEQUENCE [LARGE SCALE GENOMIC DNA]</scope>
    <source>
        <strain evidence="3">cv. GZQX0401</strain>
        <tissue evidence="2">Young leaves</tissue>
    </source>
</reference>
<dbReference type="InterPro" id="IPR004873">
    <property type="entry name" value="BURP_dom"/>
</dbReference>
<keyword evidence="3" id="KW-1185">Reference proteome</keyword>
<evidence type="ECO:0000313" key="2">
    <source>
        <dbReference type="EMBL" id="KDP44392.1"/>
    </source>
</evidence>
<dbReference type="STRING" id="180498.A0A067L7K5"/>
<evidence type="ECO:0000313" key="3">
    <source>
        <dbReference type="Proteomes" id="UP000027138"/>
    </source>
</evidence>
<dbReference type="EMBL" id="KK914253">
    <property type="protein sequence ID" value="KDP44392.1"/>
    <property type="molecule type" value="Genomic_DNA"/>
</dbReference>
<dbReference type="PANTHER" id="PTHR31236">
    <property type="entry name" value="BURP DOMAIN PROTEIN USPL1-LIKE"/>
    <property type="match status" value="1"/>
</dbReference>
<dbReference type="PROSITE" id="PS51277">
    <property type="entry name" value="BURP"/>
    <property type="match status" value="1"/>
</dbReference>
<evidence type="ECO:0000259" key="1">
    <source>
        <dbReference type="PROSITE" id="PS51277"/>
    </source>
</evidence>
<protein>
    <recommendedName>
        <fullName evidence="1">BURP domain-containing protein</fullName>
    </recommendedName>
</protein>
<name>A0A067L7K5_JATCU</name>
<accession>A0A067L7K5</accession>
<dbReference type="Proteomes" id="UP000027138">
    <property type="component" value="Unassembled WGS sequence"/>
</dbReference>
<dbReference type="OrthoDB" id="1708964at2759"/>
<dbReference type="AlphaFoldDB" id="A0A067L7K5"/>
<organism evidence="2 3">
    <name type="scientific">Jatropha curcas</name>
    <name type="common">Barbados nut</name>
    <dbReference type="NCBI Taxonomy" id="180498"/>
    <lineage>
        <taxon>Eukaryota</taxon>
        <taxon>Viridiplantae</taxon>
        <taxon>Streptophyta</taxon>
        <taxon>Embryophyta</taxon>
        <taxon>Tracheophyta</taxon>
        <taxon>Spermatophyta</taxon>
        <taxon>Magnoliopsida</taxon>
        <taxon>eudicotyledons</taxon>
        <taxon>Gunneridae</taxon>
        <taxon>Pentapetalae</taxon>
        <taxon>rosids</taxon>
        <taxon>fabids</taxon>
        <taxon>Malpighiales</taxon>
        <taxon>Euphorbiaceae</taxon>
        <taxon>Crotonoideae</taxon>
        <taxon>Jatropheae</taxon>
        <taxon>Jatropha</taxon>
    </lineage>
</organism>
<dbReference type="InterPro" id="IPR044816">
    <property type="entry name" value="BURP"/>
</dbReference>
<sequence>MQEPKEIPVPKMVACHTMPYRYTVFYCHSQQTENKVFVVSLKGRNGGRVEAVAVCHMDTSKWSSRHASFRVLGIKPGTIPVCHFFKGDNLIYVPLPAHG</sequence>
<dbReference type="SMART" id="SM01045">
    <property type="entry name" value="BURP"/>
    <property type="match status" value="1"/>
</dbReference>